<reference evidence="2 3" key="1">
    <citation type="submission" date="2018-11" db="EMBL/GenBank/DDBJ databases">
        <authorList>
            <consortium name="Pathogen Informatics"/>
        </authorList>
    </citation>
    <scope>NUCLEOTIDE SEQUENCE [LARGE SCALE GENOMIC DNA]</scope>
</reference>
<evidence type="ECO:0000256" key="1">
    <source>
        <dbReference type="SAM" id="Phobius"/>
    </source>
</evidence>
<sequence length="123" mass="13606">MSVMSPRLLSLFPEKKSRFGRHRLFSPTMFSFQKDGYFSLPELFDGNRHSNPLSLDEVLPGSCAREALFPALHLRLPQPGSMPGMILVLLGSALLVLLIGLDETATGCWPAPKIHGDVEQMVE</sequence>
<dbReference type="OrthoDB" id="10573240at2759"/>
<gene>
    <name evidence="2" type="ORF">HPBE_LOCUS25041</name>
</gene>
<feature type="transmembrane region" description="Helical" evidence="1">
    <location>
        <begin position="82"/>
        <end position="101"/>
    </location>
</feature>
<reference evidence="4" key="2">
    <citation type="submission" date="2019-09" db="UniProtKB">
        <authorList>
            <consortium name="WormBaseParasite"/>
        </authorList>
    </citation>
    <scope>IDENTIFICATION</scope>
</reference>
<evidence type="ECO:0000313" key="3">
    <source>
        <dbReference type="Proteomes" id="UP000050761"/>
    </source>
</evidence>
<dbReference type="EMBL" id="UZAH01037253">
    <property type="protein sequence ID" value="VDP48744.1"/>
    <property type="molecule type" value="Genomic_DNA"/>
</dbReference>
<proteinExistence type="predicted"/>
<accession>A0A183GQS2</accession>
<dbReference type="Proteomes" id="UP000050761">
    <property type="component" value="Unassembled WGS sequence"/>
</dbReference>
<evidence type="ECO:0000313" key="2">
    <source>
        <dbReference type="EMBL" id="VDP48744.1"/>
    </source>
</evidence>
<dbReference type="AlphaFoldDB" id="A0A183GQS2"/>
<protein>
    <submittedName>
        <fullName evidence="2 4">Uncharacterized protein</fullName>
    </submittedName>
</protein>
<dbReference type="WBParaSite" id="HPBE_0002504201-mRNA-1">
    <property type="protein sequence ID" value="HPBE_0002504201-mRNA-1"/>
    <property type="gene ID" value="HPBE_0002504201"/>
</dbReference>
<name>A0A183GQS2_HELPZ</name>
<keyword evidence="3" id="KW-1185">Reference proteome</keyword>
<organism evidence="3 4">
    <name type="scientific">Heligmosomoides polygyrus</name>
    <name type="common">Parasitic roundworm</name>
    <dbReference type="NCBI Taxonomy" id="6339"/>
    <lineage>
        <taxon>Eukaryota</taxon>
        <taxon>Metazoa</taxon>
        <taxon>Ecdysozoa</taxon>
        <taxon>Nematoda</taxon>
        <taxon>Chromadorea</taxon>
        <taxon>Rhabditida</taxon>
        <taxon>Rhabditina</taxon>
        <taxon>Rhabditomorpha</taxon>
        <taxon>Strongyloidea</taxon>
        <taxon>Heligmosomidae</taxon>
        <taxon>Heligmosomoides</taxon>
    </lineage>
</organism>
<accession>A0A3P8EUI8</accession>
<keyword evidence="1" id="KW-0472">Membrane</keyword>
<keyword evidence="1" id="KW-0812">Transmembrane</keyword>
<evidence type="ECO:0000313" key="4">
    <source>
        <dbReference type="WBParaSite" id="HPBE_0002504201-mRNA-1"/>
    </source>
</evidence>
<keyword evidence="1" id="KW-1133">Transmembrane helix</keyword>